<evidence type="ECO:0000313" key="1">
    <source>
        <dbReference type="EMBL" id="PIQ70124.1"/>
    </source>
</evidence>
<dbReference type="EMBL" id="PCVI01000034">
    <property type="protein sequence ID" value="PIQ70124.1"/>
    <property type="molecule type" value="Genomic_DNA"/>
</dbReference>
<protein>
    <recommendedName>
        <fullName evidence="3">Nucleotidyl transferase AbiEii/AbiGii toxin family protein</fullName>
    </recommendedName>
</protein>
<proteinExistence type="predicted"/>
<reference evidence="1 2" key="1">
    <citation type="submission" date="2017-09" db="EMBL/GenBank/DDBJ databases">
        <title>Depth-based differentiation of microbial function through sediment-hosted aquifers and enrichment of novel symbionts in the deep terrestrial subsurface.</title>
        <authorList>
            <person name="Probst A.J."/>
            <person name="Ladd B."/>
            <person name="Jarett J.K."/>
            <person name="Geller-Mcgrath D.E."/>
            <person name="Sieber C.M."/>
            <person name="Emerson J.B."/>
            <person name="Anantharaman K."/>
            <person name="Thomas B.C."/>
            <person name="Malmstrom R."/>
            <person name="Stieglmeier M."/>
            <person name="Klingl A."/>
            <person name="Woyke T."/>
            <person name="Ryan C.M."/>
            <person name="Banfield J.F."/>
        </authorList>
    </citation>
    <scope>NUCLEOTIDE SEQUENCE [LARGE SCALE GENOMIC DNA]</scope>
    <source>
        <strain evidence="1">CG11_big_fil_rev_8_21_14_0_20_40_12</strain>
    </source>
</reference>
<organism evidence="1 2">
    <name type="scientific">Candidatus Shapirobacteria bacterium CG11_big_fil_rev_8_21_14_0_20_40_12</name>
    <dbReference type="NCBI Taxonomy" id="1974889"/>
    <lineage>
        <taxon>Bacteria</taxon>
        <taxon>Candidatus Shapironibacteriota</taxon>
    </lineage>
</organism>
<evidence type="ECO:0008006" key="3">
    <source>
        <dbReference type="Google" id="ProtNLM"/>
    </source>
</evidence>
<dbReference type="Proteomes" id="UP000231371">
    <property type="component" value="Unassembled WGS sequence"/>
</dbReference>
<gene>
    <name evidence="1" type="ORF">COV89_02120</name>
</gene>
<dbReference type="Pfam" id="PF08843">
    <property type="entry name" value="AbiEii"/>
    <property type="match status" value="1"/>
</dbReference>
<evidence type="ECO:0000313" key="2">
    <source>
        <dbReference type="Proteomes" id="UP000231371"/>
    </source>
</evidence>
<accession>A0A2H0KIB2</accession>
<dbReference type="InterPro" id="IPR014942">
    <property type="entry name" value="AbiEii"/>
</dbReference>
<dbReference type="Gene3D" id="3.10.450.620">
    <property type="entry name" value="JHP933, nucleotidyltransferase-like core domain"/>
    <property type="match status" value="1"/>
</dbReference>
<dbReference type="AlphaFoldDB" id="A0A2H0KIB2"/>
<name>A0A2H0KIB2_9BACT</name>
<comment type="caution">
    <text evidence="1">The sequence shown here is derived from an EMBL/GenBank/DDBJ whole genome shotgun (WGS) entry which is preliminary data.</text>
</comment>
<sequence>MEQTILNPFQKKTLDFFKKTSLSKKFYLSGGTALAEVYLHHRYSEDLDFFTAEELNLEELKRFSNLVAKKNHIQKIEFQHGFGLYTFFMKDKQRVNKIDFGQYPFEPIEELVKFNDIKVESLFDIAVNKAHTIAFRPRLRDFIDLYCILQEKKGWTIDDLLQKSFEKFEMRVDALQLGTNLIQVKTLADMPVMIKKINLQEVQKFFLEKAKALKTEVLK</sequence>